<organism evidence="1 2">
    <name type="scientific">Thalassiosira oceanica</name>
    <name type="common">Marine diatom</name>
    <dbReference type="NCBI Taxonomy" id="159749"/>
    <lineage>
        <taxon>Eukaryota</taxon>
        <taxon>Sar</taxon>
        <taxon>Stramenopiles</taxon>
        <taxon>Ochrophyta</taxon>
        <taxon>Bacillariophyta</taxon>
        <taxon>Coscinodiscophyceae</taxon>
        <taxon>Thalassiosirophycidae</taxon>
        <taxon>Thalassiosirales</taxon>
        <taxon>Thalassiosiraceae</taxon>
        <taxon>Thalassiosira</taxon>
    </lineage>
</organism>
<evidence type="ECO:0000313" key="1">
    <source>
        <dbReference type="EMBL" id="EJK66833.1"/>
    </source>
</evidence>
<dbReference type="EMBL" id="AGNL01014181">
    <property type="protein sequence ID" value="EJK66833.1"/>
    <property type="molecule type" value="Genomic_DNA"/>
</dbReference>
<sequence length="233" mass="25670">MWPNSDSPPSNVDSSVDLRYGDVRYSCVAPRLATPHFDILGRADCVCIVPRRLSHYLVGYPSGIPRPMWATGSCEDPAAAGHLTFPRVAPVPRRGNLPSAPLVAPGLSKDPKDHFFDSLAPLHTLVDVLLHPPTYHCAAQHEQENKAGSLHPYSSSLIRGWLVGYQDLQPNKDNVAGLLKFVVLRPWSKPSQNPGSLKSKETRSENSWAGQQEALASLVLCSKSTLQQRFEFR</sequence>
<dbReference type="AlphaFoldDB" id="K0SKL7"/>
<accession>K0SKL7</accession>
<protein>
    <submittedName>
        <fullName evidence="1">Uncharacterized protein</fullName>
    </submittedName>
</protein>
<reference evidence="1 2" key="1">
    <citation type="journal article" date="2012" name="Genome Biol.">
        <title>Genome and low-iron response of an oceanic diatom adapted to chronic iron limitation.</title>
        <authorList>
            <person name="Lommer M."/>
            <person name="Specht M."/>
            <person name="Roy A.S."/>
            <person name="Kraemer L."/>
            <person name="Andreson R."/>
            <person name="Gutowska M.A."/>
            <person name="Wolf J."/>
            <person name="Bergner S.V."/>
            <person name="Schilhabel M.B."/>
            <person name="Klostermeier U.C."/>
            <person name="Beiko R.G."/>
            <person name="Rosenstiel P."/>
            <person name="Hippler M."/>
            <person name="Laroche J."/>
        </authorList>
    </citation>
    <scope>NUCLEOTIDE SEQUENCE [LARGE SCALE GENOMIC DNA]</scope>
    <source>
        <strain evidence="1 2">CCMP1005</strain>
    </source>
</reference>
<comment type="caution">
    <text evidence="1">The sequence shown here is derived from an EMBL/GenBank/DDBJ whole genome shotgun (WGS) entry which is preliminary data.</text>
</comment>
<keyword evidence="2" id="KW-1185">Reference proteome</keyword>
<evidence type="ECO:0000313" key="2">
    <source>
        <dbReference type="Proteomes" id="UP000266841"/>
    </source>
</evidence>
<name>K0SKL7_THAOC</name>
<dbReference type="Proteomes" id="UP000266841">
    <property type="component" value="Unassembled WGS sequence"/>
</dbReference>
<proteinExistence type="predicted"/>
<gene>
    <name evidence="1" type="ORF">THAOC_12204</name>
</gene>